<accession>A0A936ZEJ8</accession>
<dbReference type="Proteomes" id="UP000613011">
    <property type="component" value="Unassembled WGS sequence"/>
</dbReference>
<proteinExistence type="predicted"/>
<organism evidence="1 2">
    <name type="scientific">Ramlibacter aurantiacus</name>
    <dbReference type="NCBI Taxonomy" id="2801330"/>
    <lineage>
        <taxon>Bacteria</taxon>
        <taxon>Pseudomonadati</taxon>
        <taxon>Pseudomonadota</taxon>
        <taxon>Betaproteobacteria</taxon>
        <taxon>Burkholderiales</taxon>
        <taxon>Comamonadaceae</taxon>
        <taxon>Ramlibacter</taxon>
    </lineage>
</organism>
<reference evidence="1" key="1">
    <citation type="submission" date="2021-01" db="EMBL/GenBank/DDBJ databases">
        <title>Ramlibacter sp. strain AW1 16S ribosomal RNA gene Genome sequencing and assembly.</title>
        <authorList>
            <person name="Kang M."/>
        </authorList>
    </citation>
    <scope>NUCLEOTIDE SEQUENCE</scope>
    <source>
        <strain evidence="1">AW1</strain>
    </source>
</reference>
<gene>
    <name evidence="1" type="ORF">JI739_03910</name>
</gene>
<keyword evidence="2" id="KW-1185">Reference proteome</keyword>
<evidence type="ECO:0000313" key="1">
    <source>
        <dbReference type="EMBL" id="MBL0419487.1"/>
    </source>
</evidence>
<name>A0A936ZEJ8_9BURK</name>
<dbReference type="AlphaFoldDB" id="A0A936ZEJ8"/>
<evidence type="ECO:0000313" key="2">
    <source>
        <dbReference type="Proteomes" id="UP000613011"/>
    </source>
</evidence>
<comment type="caution">
    <text evidence="1">The sequence shown here is derived from an EMBL/GenBank/DDBJ whole genome shotgun (WGS) entry which is preliminary data.</text>
</comment>
<sequence>MEHPLQGMAQQRIRARPLLLVHALAGGEILVVGKAGHVRAHEGAACVEEREPPAPLAIPALLQPQHELVGIEFGIGLPQPVGQEFKGIASRDARQLIAVPACIGIGLQALGNRSDEGDLHPGAQPCVEASECAEAALQHRCPQVLGRSRIAYLLGPKDLLQDEARQTDGFTRPNRSAAALADQVLHHRWKQSGHVHAEPG</sequence>
<protein>
    <submittedName>
        <fullName evidence="1">Uncharacterized protein</fullName>
    </submittedName>
</protein>
<dbReference type="RefSeq" id="WP_201682513.1">
    <property type="nucleotide sequence ID" value="NZ_JAEQNA010000001.1"/>
</dbReference>
<dbReference type="EMBL" id="JAEQNA010000001">
    <property type="protein sequence ID" value="MBL0419487.1"/>
    <property type="molecule type" value="Genomic_DNA"/>
</dbReference>